<feature type="region of interest" description="Histidinol-phosphatase" evidence="12">
    <location>
        <begin position="1"/>
        <end position="190"/>
    </location>
</feature>
<dbReference type="EC" id="3.1.3.15" evidence="12"/>
<evidence type="ECO:0000256" key="2">
    <source>
        <dbReference type="ARBA" id="ARBA00005047"/>
    </source>
</evidence>
<comment type="similarity">
    <text evidence="12">In the C-terminal section; belongs to the imidazoleglycerol-phosphate dehydratase family.</text>
</comment>
<evidence type="ECO:0000256" key="3">
    <source>
        <dbReference type="ARBA" id="ARBA00022490"/>
    </source>
</evidence>
<dbReference type="PROSITE" id="PS00954">
    <property type="entry name" value="IGP_DEHYDRATASE_1"/>
    <property type="match status" value="1"/>
</dbReference>
<dbReference type="PROSITE" id="PS00955">
    <property type="entry name" value="IGP_DEHYDRATASE_2"/>
    <property type="match status" value="1"/>
</dbReference>
<dbReference type="InterPro" id="IPR000807">
    <property type="entry name" value="ImidazoleglycerolP_deHydtase"/>
</dbReference>
<dbReference type="InterPro" id="IPR036412">
    <property type="entry name" value="HAD-like_sf"/>
</dbReference>
<evidence type="ECO:0000313" key="13">
    <source>
        <dbReference type="EMBL" id="MBO0936063.1"/>
    </source>
</evidence>
<dbReference type="Gene3D" id="3.30.230.40">
    <property type="entry name" value="Imidazole glycerol phosphate dehydratase, domain 1"/>
    <property type="match status" value="2"/>
</dbReference>
<dbReference type="GO" id="GO:0004424">
    <property type="term" value="F:imidazoleglycerol-phosphate dehydratase activity"/>
    <property type="evidence" value="ECO:0007669"/>
    <property type="project" value="UniProtKB-UniRule"/>
</dbReference>
<comment type="pathway">
    <text evidence="12">Amino-acid biosynthesis; L-histidine biosynthesis; L-histidine from 5-phospho-alpha-D-ribose 1-diphosphate: step 8/9.</text>
</comment>
<dbReference type="InterPro" id="IPR020566">
    <property type="entry name" value="His_synth_bifunc_HisB"/>
</dbReference>
<evidence type="ECO:0000256" key="6">
    <source>
        <dbReference type="ARBA" id="ARBA00022801"/>
    </source>
</evidence>
<dbReference type="GO" id="GO:0046872">
    <property type="term" value="F:metal ion binding"/>
    <property type="evidence" value="ECO:0007669"/>
    <property type="project" value="UniProtKB-KW"/>
</dbReference>
<dbReference type="NCBIfam" id="TIGR01261">
    <property type="entry name" value="hisB_Nterm"/>
    <property type="match status" value="1"/>
</dbReference>
<keyword evidence="7 12" id="KW-0460">Magnesium</keyword>
<dbReference type="InterPro" id="IPR006549">
    <property type="entry name" value="HAD-SF_hydro_IIIA"/>
</dbReference>
<organism evidence="13 14">
    <name type="scientific">Fibrella rubiginis</name>
    <dbReference type="NCBI Taxonomy" id="2817060"/>
    <lineage>
        <taxon>Bacteria</taxon>
        <taxon>Pseudomonadati</taxon>
        <taxon>Bacteroidota</taxon>
        <taxon>Cytophagia</taxon>
        <taxon>Cytophagales</taxon>
        <taxon>Spirosomataceae</taxon>
        <taxon>Fibrella</taxon>
    </lineage>
</organism>
<feature type="active site" description="Nucleophile" evidence="12">
    <location>
        <position position="8"/>
    </location>
</feature>
<dbReference type="NCBIfam" id="TIGR01656">
    <property type="entry name" value="Histidinol-ppas"/>
    <property type="match status" value="1"/>
</dbReference>
<keyword evidence="9 12" id="KW-0456">Lyase</keyword>
<dbReference type="Pfam" id="PF00475">
    <property type="entry name" value="IGPD"/>
    <property type="match status" value="1"/>
</dbReference>
<evidence type="ECO:0000256" key="12">
    <source>
        <dbReference type="HAMAP-Rule" id="MF_01022"/>
    </source>
</evidence>
<comment type="catalytic activity">
    <reaction evidence="11 12">
        <text>L-histidinol phosphate + H2O = L-histidinol + phosphate</text>
        <dbReference type="Rhea" id="RHEA:14465"/>
        <dbReference type="ChEBI" id="CHEBI:15377"/>
        <dbReference type="ChEBI" id="CHEBI:43474"/>
        <dbReference type="ChEBI" id="CHEBI:57699"/>
        <dbReference type="ChEBI" id="CHEBI:57980"/>
        <dbReference type="EC" id="3.1.3.15"/>
    </reaction>
</comment>
<feature type="active site" description="Proton donor" evidence="12">
    <location>
        <position position="10"/>
    </location>
</feature>
<sequence length="382" mass="42573">MQPILFIDRDGTLIIEPQTDFQIDSLDKLTFIPNVLSALRHIAEETPYELVMVTNQDGLGTESFPEETFWPAHRKMLETMAGEGIHFAAEFIDRTFAADKAPTRKPGTALLGQYLTGEYDLANSYVIGDRLTDVQLAINLGAKAILFVPPNANPDTQAADTEGMSETMQQAIALKTDNWTDIYTFLRLPARTATVERNTNETKIKIELNLDGTGKADMHTGLGFFDHMLDQLAKHSGADLSIRVQGDLHIDEHHTIEDTALALGEAYRQALGTKRGISRYGFLLPMDEALAQVAIDFSGRPWLVWDAEFKREKIGEMPTEMFFHFFKSFADTAQANVNIKVTGDNEHHKIEAIFKAFAKAIKMAVKRDIKALDSLPSTKGVL</sequence>
<protein>
    <recommendedName>
        <fullName evidence="12">Histidine biosynthesis bifunctional protein HisB</fullName>
    </recommendedName>
    <domain>
        <recommendedName>
            <fullName evidence="12">Histidinol-phosphatase</fullName>
            <ecNumber evidence="12">3.1.3.15</ecNumber>
        </recommendedName>
    </domain>
    <domain>
        <recommendedName>
            <fullName evidence="12">Imidazoleglycerol-phosphate dehydratase</fullName>
            <shortName evidence="12">IGPD</shortName>
            <ecNumber evidence="12">4.2.1.19</ecNumber>
        </recommendedName>
    </domain>
</protein>
<name>A0A939GGK4_9BACT</name>
<dbReference type="FunFam" id="3.30.230.40:FF:000003">
    <property type="entry name" value="Imidazoleglycerol-phosphate dehydratase HisB"/>
    <property type="match status" value="1"/>
</dbReference>
<dbReference type="PANTHER" id="PTHR23133">
    <property type="entry name" value="IMIDAZOLEGLYCEROL-PHOSPHATE DEHYDRATASE HIS7"/>
    <property type="match status" value="1"/>
</dbReference>
<dbReference type="Gene3D" id="3.40.50.1000">
    <property type="entry name" value="HAD superfamily/HAD-like"/>
    <property type="match status" value="1"/>
</dbReference>
<comment type="cofactor">
    <cofactor evidence="1 12">
        <name>Mg(2+)</name>
        <dbReference type="ChEBI" id="CHEBI:18420"/>
    </cofactor>
</comment>
<dbReference type="InterPro" id="IPR020568">
    <property type="entry name" value="Ribosomal_Su5_D2-typ_SF"/>
</dbReference>
<feature type="region of interest" description="Imidazoleglycerol-phosphate dehydratase" evidence="12">
    <location>
        <begin position="191"/>
        <end position="382"/>
    </location>
</feature>
<evidence type="ECO:0000256" key="8">
    <source>
        <dbReference type="ARBA" id="ARBA00023102"/>
    </source>
</evidence>
<dbReference type="EC" id="4.2.1.19" evidence="12"/>
<dbReference type="HAMAP" id="MF_01022">
    <property type="entry name" value="Bifunc_HisB"/>
    <property type="match status" value="1"/>
</dbReference>
<dbReference type="GO" id="GO:0005737">
    <property type="term" value="C:cytoplasm"/>
    <property type="evidence" value="ECO:0007669"/>
    <property type="project" value="UniProtKB-SubCell"/>
</dbReference>
<dbReference type="AlphaFoldDB" id="A0A939GGK4"/>
<dbReference type="Proteomes" id="UP000664034">
    <property type="component" value="Unassembled WGS sequence"/>
</dbReference>
<accession>A0A939GGK4</accession>
<dbReference type="NCBIfam" id="NF002114">
    <property type="entry name" value="PRK00951.2-4"/>
    <property type="match status" value="1"/>
</dbReference>
<dbReference type="EMBL" id="JAFMYV010000002">
    <property type="protein sequence ID" value="MBO0936063.1"/>
    <property type="molecule type" value="Genomic_DNA"/>
</dbReference>
<dbReference type="InterPro" id="IPR020565">
    <property type="entry name" value="ImidazoleglycerP_deHydtase_CS"/>
</dbReference>
<dbReference type="InterPro" id="IPR038494">
    <property type="entry name" value="IGPD_sf"/>
</dbReference>
<dbReference type="SUPFAM" id="SSF56784">
    <property type="entry name" value="HAD-like"/>
    <property type="match status" value="1"/>
</dbReference>
<dbReference type="InterPro" id="IPR023214">
    <property type="entry name" value="HAD_sf"/>
</dbReference>
<dbReference type="RefSeq" id="WP_207363608.1">
    <property type="nucleotide sequence ID" value="NZ_JAFMYV010000002.1"/>
</dbReference>
<keyword evidence="4 12" id="KW-0028">Amino-acid biosynthesis</keyword>
<dbReference type="CDD" id="cd07914">
    <property type="entry name" value="IGPD"/>
    <property type="match status" value="1"/>
</dbReference>
<feature type="binding site" evidence="12">
    <location>
        <position position="129"/>
    </location>
    <ligand>
        <name>Mg(2+)</name>
        <dbReference type="ChEBI" id="CHEBI:18420"/>
    </ligand>
</feature>
<reference evidence="13" key="1">
    <citation type="submission" date="2021-03" db="EMBL/GenBank/DDBJ databases">
        <title>Fibrella sp. HMF5335 genome sequencing and assembly.</title>
        <authorList>
            <person name="Kang H."/>
            <person name="Kim H."/>
            <person name="Bae S."/>
            <person name="Joh K."/>
        </authorList>
    </citation>
    <scope>NUCLEOTIDE SEQUENCE</scope>
    <source>
        <strain evidence="13">HMF5335</strain>
    </source>
</reference>
<keyword evidence="3 12" id="KW-0963">Cytoplasm</keyword>
<comment type="caution">
    <text evidence="13">The sequence shown here is derived from an EMBL/GenBank/DDBJ whole genome shotgun (WGS) entry which is preliminary data.</text>
</comment>
<evidence type="ECO:0000256" key="10">
    <source>
        <dbReference type="ARBA" id="ARBA00023268"/>
    </source>
</evidence>
<dbReference type="NCBIfam" id="TIGR01662">
    <property type="entry name" value="HAD-SF-IIIA"/>
    <property type="match status" value="1"/>
</dbReference>
<evidence type="ECO:0000256" key="9">
    <source>
        <dbReference type="ARBA" id="ARBA00023239"/>
    </source>
</evidence>
<comment type="caution">
    <text evidence="12">Lacks conserved residue(s) required for the propagation of feature annotation.</text>
</comment>
<dbReference type="SUPFAM" id="SSF54211">
    <property type="entry name" value="Ribosomal protein S5 domain 2-like"/>
    <property type="match status" value="2"/>
</dbReference>
<evidence type="ECO:0000256" key="5">
    <source>
        <dbReference type="ARBA" id="ARBA00022723"/>
    </source>
</evidence>
<dbReference type="HAMAP" id="MF_00076">
    <property type="entry name" value="HisB"/>
    <property type="match status" value="1"/>
</dbReference>
<dbReference type="GO" id="GO:0004401">
    <property type="term" value="F:histidinol-phosphatase activity"/>
    <property type="evidence" value="ECO:0007669"/>
    <property type="project" value="UniProtKB-UniRule"/>
</dbReference>
<dbReference type="NCBIfam" id="NF002111">
    <property type="entry name" value="PRK00951.2-1"/>
    <property type="match status" value="1"/>
</dbReference>
<comment type="catalytic activity">
    <reaction evidence="12">
        <text>D-erythro-1-(imidazol-4-yl)glycerol 3-phosphate = 3-(imidazol-4-yl)-2-oxopropyl phosphate + H2O</text>
        <dbReference type="Rhea" id="RHEA:11040"/>
        <dbReference type="ChEBI" id="CHEBI:15377"/>
        <dbReference type="ChEBI" id="CHEBI:57766"/>
        <dbReference type="ChEBI" id="CHEBI:58278"/>
        <dbReference type="EC" id="4.2.1.19"/>
    </reaction>
</comment>
<dbReference type="PANTHER" id="PTHR23133:SF2">
    <property type="entry name" value="IMIDAZOLEGLYCEROL-PHOSPHATE DEHYDRATASE"/>
    <property type="match status" value="1"/>
</dbReference>
<evidence type="ECO:0000256" key="7">
    <source>
        <dbReference type="ARBA" id="ARBA00022842"/>
    </source>
</evidence>
<dbReference type="InterPro" id="IPR005954">
    <property type="entry name" value="HisB_N"/>
</dbReference>
<keyword evidence="5 12" id="KW-0479">Metal-binding</keyword>
<proteinExistence type="inferred from homology"/>
<evidence type="ECO:0000256" key="11">
    <source>
        <dbReference type="ARBA" id="ARBA00049158"/>
    </source>
</evidence>
<feature type="binding site" evidence="12">
    <location>
        <position position="8"/>
    </location>
    <ligand>
        <name>Mg(2+)</name>
        <dbReference type="ChEBI" id="CHEBI:18420"/>
    </ligand>
</feature>
<evidence type="ECO:0000256" key="1">
    <source>
        <dbReference type="ARBA" id="ARBA00001946"/>
    </source>
</evidence>
<dbReference type="Pfam" id="PF13242">
    <property type="entry name" value="Hydrolase_like"/>
    <property type="match status" value="1"/>
</dbReference>
<keyword evidence="6 12" id="KW-0378">Hydrolase</keyword>
<comment type="pathway">
    <text evidence="2 12">Amino-acid biosynthesis; L-histidine biosynthesis; L-histidine from 5-phospho-alpha-D-ribose 1-diphosphate: step 6/9.</text>
</comment>
<keyword evidence="8 12" id="KW-0368">Histidine biosynthesis</keyword>
<evidence type="ECO:0000313" key="14">
    <source>
        <dbReference type="Proteomes" id="UP000664034"/>
    </source>
</evidence>
<comment type="similarity">
    <text evidence="12">In the N-terminal section; belongs to the histidinol-phosphatase family.</text>
</comment>
<dbReference type="InterPro" id="IPR006543">
    <property type="entry name" value="Histidinol-phos"/>
</dbReference>
<dbReference type="FunFam" id="3.30.230.40:FF:000001">
    <property type="entry name" value="Imidazoleglycerol-phosphate dehydratase HisB"/>
    <property type="match status" value="1"/>
</dbReference>
<comment type="subcellular location">
    <subcellularLocation>
        <location evidence="12">Cytoplasm</location>
    </subcellularLocation>
</comment>
<evidence type="ECO:0000256" key="4">
    <source>
        <dbReference type="ARBA" id="ARBA00022605"/>
    </source>
</evidence>
<feature type="binding site" evidence="12">
    <location>
        <position position="10"/>
    </location>
    <ligand>
        <name>Mg(2+)</name>
        <dbReference type="ChEBI" id="CHEBI:18420"/>
    </ligand>
</feature>
<dbReference type="GO" id="GO:0000105">
    <property type="term" value="P:L-histidine biosynthetic process"/>
    <property type="evidence" value="ECO:0007669"/>
    <property type="project" value="UniProtKB-UniRule"/>
</dbReference>
<gene>
    <name evidence="12 13" type="primary">hisB</name>
    <name evidence="13" type="ORF">J2I47_05845</name>
</gene>
<keyword evidence="14" id="KW-1185">Reference proteome</keyword>
<dbReference type="NCBIfam" id="NF003937">
    <property type="entry name" value="PRK05446.1"/>
    <property type="match status" value="1"/>
</dbReference>
<keyword evidence="10 12" id="KW-0511">Multifunctional enzyme</keyword>